<keyword evidence="1" id="KW-0732">Signal</keyword>
<keyword evidence="3" id="KW-1185">Reference proteome</keyword>
<dbReference type="STRING" id="1480615.AWJ14_06415"/>
<dbReference type="GO" id="GO:0016788">
    <property type="term" value="F:hydrolase activity, acting on ester bonds"/>
    <property type="evidence" value="ECO:0007669"/>
    <property type="project" value="InterPro"/>
</dbReference>
<dbReference type="OrthoDB" id="7583701at2"/>
<reference evidence="2 3" key="1">
    <citation type="submission" date="2015-12" db="EMBL/GenBank/DDBJ databases">
        <authorList>
            <person name="Shamseldin A."/>
            <person name="Moawad H."/>
            <person name="Abd El-Rahim W.M."/>
            <person name="Sadowsky M.J."/>
        </authorList>
    </citation>
    <scope>NUCLEOTIDE SEQUENCE [LARGE SCALE GENOMIC DNA]</scope>
    <source>
        <strain evidence="2 3">JC234</strain>
    </source>
</reference>
<accession>A0A1C1YQD9</accession>
<dbReference type="AlphaFoldDB" id="A0A1C1YQD9"/>
<dbReference type="GO" id="GO:0006629">
    <property type="term" value="P:lipid metabolic process"/>
    <property type="evidence" value="ECO:0007669"/>
    <property type="project" value="TreeGrafter"/>
</dbReference>
<feature type="chain" id="PRO_5008656408" description="SGNH hydrolase-type esterase domain-containing protein" evidence="1">
    <location>
        <begin position="24"/>
        <end position="731"/>
    </location>
</feature>
<dbReference type="PANTHER" id="PTHR37981">
    <property type="entry name" value="LIPASE 2"/>
    <property type="match status" value="1"/>
</dbReference>
<dbReference type="PANTHER" id="PTHR37981:SF1">
    <property type="entry name" value="SGNH HYDROLASE-TYPE ESTERASE DOMAIN-CONTAINING PROTEIN"/>
    <property type="match status" value="1"/>
</dbReference>
<feature type="signal peptide" evidence="1">
    <location>
        <begin position="1"/>
        <end position="23"/>
    </location>
</feature>
<dbReference type="RefSeq" id="WP_066184555.1">
    <property type="nucleotide sequence ID" value="NZ_LQZT01000050.1"/>
</dbReference>
<dbReference type="InterPro" id="IPR036514">
    <property type="entry name" value="SGNH_hydro_sf"/>
</dbReference>
<organism evidence="2 3">
    <name type="scientific">Hoeflea olei</name>
    <dbReference type="NCBI Taxonomy" id="1480615"/>
    <lineage>
        <taxon>Bacteria</taxon>
        <taxon>Pseudomonadati</taxon>
        <taxon>Pseudomonadota</taxon>
        <taxon>Alphaproteobacteria</taxon>
        <taxon>Hyphomicrobiales</taxon>
        <taxon>Rhizobiaceae</taxon>
        <taxon>Hoeflea</taxon>
    </lineage>
</organism>
<dbReference type="InterPro" id="IPR037460">
    <property type="entry name" value="SEST-like"/>
</dbReference>
<dbReference type="Proteomes" id="UP000094795">
    <property type="component" value="Unassembled WGS sequence"/>
</dbReference>
<dbReference type="EMBL" id="LQZT01000050">
    <property type="protein sequence ID" value="OCW55616.1"/>
    <property type="molecule type" value="Genomic_DNA"/>
</dbReference>
<dbReference type="SUPFAM" id="SSF52266">
    <property type="entry name" value="SGNH hydrolase"/>
    <property type="match status" value="1"/>
</dbReference>
<comment type="caution">
    <text evidence="2">The sequence shown here is derived from an EMBL/GenBank/DDBJ whole genome shotgun (WGS) entry which is preliminary data.</text>
</comment>
<evidence type="ECO:0000313" key="3">
    <source>
        <dbReference type="Proteomes" id="UP000094795"/>
    </source>
</evidence>
<proteinExistence type="predicted"/>
<evidence type="ECO:0000313" key="2">
    <source>
        <dbReference type="EMBL" id="OCW55616.1"/>
    </source>
</evidence>
<sequence length="731" mass="79713">MVRPVTRAGLTALLFGFALPALAADITWSVDQPFRFLRFASDHLVHELAFADASKTPGFRKHRVSAMEARLNSQAWWTTPPVNGGATPKAAVEALRAAEGRLPDRFDIRLGWASLLRNHDQAQMSDATCWNVNRQDFMNCRSDVGGITARNGYIVPEHHFVTVRISDGVAGQACRLRIETALTPGYGFVEDNRKSGSRESAEAGIDCAGAAVLRIPYGTQFTVSGTAQGLPLAPVEIRVRDFMIASLGDSFASGEGNPDLPAVLDAERTIRPRYDEASGDKRTDYGVPRRKARPDGTIAPFSSARWLDRRCHRSMYSAHTRAAIALALSGDRHHAVTYASYACSGAEITDGLFWPQDGRECIAGSAGNFRHMEPQIGALVGAMGGTSGGALRFLGFDNTLEPGDAYTREVLSRLGGGTVAIRKARGLCQAWPGGNRLDRRPLLQVARFGRKIDLLLLGIGGNDMGFSKLVTSLVMTSGLTDPFGDLMAPIYAMAAGGISLAEARRNIDLLDGRYEMLARAVRDKLEIADPAHVLLTGYPSPAFDENRRYCDSRRRGMNATRFFSLAGPEQTAGKANIREAQGVVERLNGKIRSLAKSHGFTFIDSHFDRFRSHGICATAPGRRAAEQLDLPHKRTGAAQWQVFNPATSFHPYAPRQRWFRTFNDSYLLMYHYKANAYEEDPVDVGNPKFLALRTLGGPVHPTAEGHAAMADSLYCAAAEKLLAGQKDALCD</sequence>
<evidence type="ECO:0008006" key="4">
    <source>
        <dbReference type="Google" id="ProtNLM"/>
    </source>
</evidence>
<dbReference type="Gene3D" id="3.40.50.1110">
    <property type="entry name" value="SGNH hydrolase"/>
    <property type="match status" value="1"/>
</dbReference>
<protein>
    <recommendedName>
        <fullName evidence="4">SGNH hydrolase-type esterase domain-containing protein</fullName>
    </recommendedName>
</protein>
<name>A0A1C1YQD9_9HYPH</name>
<gene>
    <name evidence="2" type="ORF">AWJ14_06415</name>
</gene>
<evidence type="ECO:0000256" key="1">
    <source>
        <dbReference type="SAM" id="SignalP"/>
    </source>
</evidence>